<dbReference type="EMBL" id="GBRH01255813">
    <property type="protein sequence ID" value="JAD42082.1"/>
    <property type="molecule type" value="Transcribed_RNA"/>
</dbReference>
<dbReference type="AlphaFoldDB" id="A0A0A9A4X7"/>
<protein>
    <submittedName>
        <fullName evidence="1">Uncharacterized protein</fullName>
    </submittedName>
</protein>
<reference evidence="1" key="2">
    <citation type="journal article" date="2015" name="Data Brief">
        <title>Shoot transcriptome of the giant reed, Arundo donax.</title>
        <authorList>
            <person name="Barrero R.A."/>
            <person name="Guerrero F.D."/>
            <person name="Moolhuijzen P."/>
            <person name="Goolsby J.A."/>
            <person name="Tidwell J."/>
            <person name="Bellgard S.E."/>
            <person name="Bellgard M.I."/>
        </authorList>
    </citation>
    <scope>NUCLEOTIDE SEQUENCE</scope>
    <source>
        <tissue evidence="1">Shoot tissue taken approximately 20 cm above the soil surface</tissue>
    </source>
</reference>
<reference evidence="1" key="1">
    <citation type="submission" date="2014-09" db="EMBL/GenBank/DDBJ databases">
        <authorList>
            <person name="Magalhaes I.L.F."/>
            <person name="Oliveira U."/>
            <person name="Santos F.R."/>
            <person name="Vidigal T.H.D.A."/>
            <person name="Brescovit A.D."/>
            <person name="Santos A.J."/>
        </authorList>
    </citation>
    <scope>NUCLEOTIDE SEQUENCE</scope>
    <source>
        <tissue evidence="1">Shoot tissue taken approximately 20 cm above the soil surface</tissue>
    </source>
</reference>
<proteinExistence type="predicted"/>
<organism evidence="1">
    <name type="scientific">Arundo donax</name>
    <name type="common">Giant reed</name>
    <name type="synonym">Donax arundinaceus</name>
    <dbReference type="NCBI Taxonomy" id="35708"/>
    <lineage>
        <taxon>Eukaryota</taxon>
        <taxon>Viridiplantae</taxon>
        <taxon>Streptophyta</taxon>
        <taxon>Embryophyta</taxon>
        <taxon>Tracheophyta</taxon>
        <taxon>Spermatophyta</taxon>
        <taxon>Magnoliopsida</taxon>
        <taxon>Liliopsida</taxon>
        <taxon>Poales</taxon>
        <taxon>Poaceae</taxon>
        <taxon>PACMAD clade</taxon>
        <taxon>Arundinoideae</taxon>
        <taxon>Arundineae</taxon>
        <taxon>Arundo</taxon>
    </lineage>
</organism>
<accession>A0A0A9A4X7</accession>
<name>A0A0A9A4X7_ARUDO</name>
<evidence type="ECO:0000313" key="1">
    <source>
        <dbReference type="EMBL" id="JAD42082.1"/>
    </source>
</evidence>
<sequence length="43" mass="4864">MPSSCITFTVAFGFAVVYPDLRKMLTHALLQIIVRTLNRNLIV</sequence>